<organism evidence="3 4">
    <name type="scientific">Actinomyces naeslundii</name>
    <dbReference type="NCBI Taxonomy" id="1655"/>
    <lineage>
        <taxon>Bacteria</taxon>
        <taxon>Bacillati</taxon>
        <taxon>Actinomycetota</taxon>
        <taxon>Actinomycetes</taxon>
        <taxon>Actinomycetales</taxon>
        <taxon>Actinomycetaceae</taxon>
        <taxon>Actinomyces</taxon>
    </lineage>
</organism>
<dbReference type="InterPro" id="IPR000873">
    <property type="entry name" value="AMP-dep_synth/lig_dom"/>
</dbReference>
<dbReference type="Gene3D" id="3.30.300.30">
    <property type="match status" value="1"/>
</dbReference>
<dbReference type="GeneID" id="64255641"/>
<dbReference type="Pfam" id="PF13193">
    <property type="entry name" value="AMP-binding_C"/>
    <property type="match status" value="1"/>
</dbReference>
<dbReference type="SUPFAM" id="SSF56801">
    <property type="entry name" value="Acetyl-CoA synthetase-like"/>
    <property type="match status" value="1"/>
</dbReference>
<dbReference type="PANTHER" id="PTHR43767">
    <property type="entry name" value="LONG-CHAIN-FATTY-ACID--COA LIGASE"/>
    <property type="match status" value="1"/>
</dbReference>
<dbReference type="PANTHER" id="PTHR43767:SF1">
    <property type="entry name" value="NONRIBOSOMAL PEPTIDE SYNTHASE PES1 (EUROFUNG)-RELATED"/>
    <property type="match status" value="1"/>
</dbReference>
<reference evidence="3 4" key="1">
    <citation type="submission" date="2016-12" db="EMBL/GenBank/DDBJ databases">
        <title>Genomic comparison of strains in the 'Actinomyces naeslundii' group.</title>
        <authorList>
            <person name="Mughal S.R."/>
            <person name="Do T."/>
            <person name="Gilbert S.C."/>
            <person name="Witherden E.A."/>
            <person name="Didelot X."/>
            <person name="Beighton D."/>
        </authorList>
    </citation>
    <scope>NUCLEOTIDE SEQUENCE [LARGE SCALE GENOMIC DNA]</scope>
    <source>
        <strain evidence="3 4">NCTC 10301</strain>
    </source>
</reference>
<dbReference type="RefSeq" id="WP_003784497.1">
    <property type="nucleotide sequence ID" value="NZ_CP066049.1"/>
</dbReference>
<gene>
    <name evidence="3" type="ORF">BKH33_02610</name>
</gene>
<evidence type="ECO:0000259" key="2">
    <source>
        <dbReference type="Pfam" id="PF13193"/>
    </source>
</evidence>
<accession>A0A854D7R0</accession>
<feature type="domain" description="AMP-dependent synthetase/ligase" evidence="1">
    <location>
        <begin position="96"/>
        <end position="308"/>
    </location>
</feature>
<keyword evidence="3" id="KW-0436">Ligase</keyword>
<dbReference type="InterPro" id="IPR042099">
    <property type="entry name" value="ANL_N_sf"/>
</dbReference>
<dbReference type="AlphaFoldDB" id="A0A854D7R0"/>
<evidence type="ECO:0000313" key="4">
    <source>
        <dbReference type="Proteomes" id="UP000187035"/>
    </source>
</evidence>
<dbReference type="EMBL" id="MSRR01000004">
    <property type="protein sequence ID" value="OMG38193.1"/>
    <property type="molecule type" value="Genomic_DNA"/>
</dbReference>
<protein>
    <submittedName>
        <fullName evidence="3">O-succinylbenzoic acid--CoA ligase</fullName>
    </submittedName>
</protein>
<dbReference type="Gene3D" id="3.40.50.12780">
    <property type="entry name" value="N-terminal domain of ligase-like"/>
    <property type="match status" value="1"/>
</dbReference>
<comment type="caution">
    <text evidence="3">The sequence shown here is derived from an EMBL/GenBank/DDBJ whole genome shotgun (WGS) entry which is preliminary data.</text>
</comment>
<evidence type="ECO:0000313" key="3">
    <source>
        <dbReference type="EMBL" id="OMG38193.1"/>
    </source>
</evidence>
<feature type="domain" description="AMP-binding enzyme C-terminal" evidence="2">
    <location>
        <begin position="367"/>
        <end position="453"/>
    </location>
</feature>
<proteinExistence type="predicted"/>
<dbReference type="InterPro" id="IPR025110">
    <property type="entry name" value="AMP-bd_C"/>
</dbReference>
<dbReference type="InterPro" id="IPR050237">
    <property type="entry name" value="ATP-dep_AMP-bd_enzyme"/>
</dbReference>
<dbReference type="Proteomes" id="UP000187035">
    <property type="component" value="Unassembled WGS sequence"/>
</dbReference>
<dbReference type="InterPro" id="IPR045851">
    <property type="entry name" value="AMP-bd_C_sf"/>
</dbReference>
<evidence type="ECO:0000259" key="1">
    <source>
        <dbReference type="Pfam" id="PF00501"/>
    </source>
</evidence>
<sequence>MPVPPTLRLLTGGTAPDDVAALRTALAERLAQRGLLTARGDPPASSATAGAQVESTTCPLPLLVPIGPGEDEGRVRADLARRITRVPPRTDLVLRTSGSTTGTGRLIAMSAAALVASARATHDRLGGSGTWLLPLPAHHVAGLQILIRSLIAGTTPVVVDTSRGFSPTTLADALRSVRVPAGAAASAAVGTAAGAAVSPTAGSTDPRLYVSLVPTQLVRVLRDPAASRALSTADAVLLGGAAADPALLARARGSGITVVTTYGMSETGGGCVYDGRPLDGVALSIRDPDADGIGRVLVSGPVLAEGYLQPVDRTPDDIGEAFQDRSCGRVLATSDRGRLRPDGRLEVLGRLDDVIITGGVKVEPRHVEEALTGIDGVAEACVVGLSDEQWGGLVAAAVVLEPPAGQKISGGPDDRRRPDGVVLREAVRFRLDGAHAPKRIVVLESLPLRPSGKVDRRAVTRLLTAVAEPVEPGESAELLRPGP</sequence>
<dbReference type="GO" id="GO:0016878">
    <property type="term" value="F:acid-thiol ligase activity"/>
    <property type="evidence" value="ECO:0007669"/>
    <property type="project" value="UniProtKB-ARBA"/>
</dbReference>
<dbReference type="Pfam" id="PF00501">
    <property type="entry name" value="AMP-binding"/>
    <property type="match status" value="1"/>
</dbReference>
<name>A0A854D7R0_ACTNA</name>